<evidence type="ECO:0000256" key="2">
    <source>
        <dbReference type="ARBA" id="ARBA00008943"/>
    </source>
</evidence>
<reference evidence="8" key="2">
    <citation type="submission" date="2023-04" db="EMBL/GenBank/DDBJ databases">
        <authorList>
            <person name="Bu L."/>
            <person name="Lu L."/>
            <person name="Laidemitt M.R."/>
            <person name="Zhang S.M."/>
            <person name="Mutuku M."/>
            <person name="Mkoji G."/>
            <person name="Steinauer M."/>
            <person name="Loker E.S."/>
        </authorList>
    </citation>
    <scope>NUCLEOTIDE SEQUENCE</scope>
    <source>
        <strain evidence="8">KasaAsao</strain>
        <tissue evidence="8">Whole Snail</tissue>
    </source>
</reference>
<dbReference type="InterPro" id="IPR036691">
    <property type="entry name" value="Endo/exonu/phosph_ase_sf"/>
</dbReference>
<comment type="catalytic activity">
    <reaction evidence="1">
        <text>a 1,2-diacyl-sn-glycero-3-phospho-(1D-myo-inositol-4,5-bisphosphate) + H2O = a 1,2-diacyl-sn-glycero-3-phospho-(1D-myo-inositol 4-phosphate) + phosphate</text>
        <dbReference type="Rhea" id="RHEA:22764"/>
        <dbReference type="ChEBI" id="CHEBI:15377"/>
        <dbReference type="ChEBI" id="CHEBI:43474"/>
        <dbReference type="ChEBI" id="CHEBI:58178"/>
        <dbReference type="ChEBI" id="CHEBI:58456"/>
        <dbReference type="EC" id="3.1.3.36"/>
    </reaction>
</comment>
<dbReference type="Pfam" id="PF08952">
    <property type="entry name" value="DUF1866"/>
    <property type="match status" value="1"/>
</dbReference>
<evidence type="ECO:0000256" key="6">
    <source>
        <dbReference type="SAM" id="MobiDB-lite"/>
    </source>
</evidence>
<name>A0AAD8F7G3_BIOPF</name>
<dbReference type="SMART" id="SM00128">
    <property type="entry name" value="IPPc"/>
    <property type="match status" value="1"/>
</dbReference>
<dbReference type="PANTHER" id="PTHR11200:SF257">
    <property type="entry name" value="PHOSPHOINOSITIDE 5-PHOSPHATASE"/>
    <property type="match status" value="1"/>
</dbReference>
<keyword evidence="5" id="KW-0378">Hydrolase</keyword>
<proteinExistence type="inferred from homology"/>
<dbReference type="InterPro" id="IPR002013">
    <property type="entry name" value="SAC_dom"/>
</dbReference>
<feature type="domain" description="SAC" evidence="7">
    <location>
        <begin position="122"/>
        <end position="445"/>
    </location>
</feature>
<dbReference type="InterPro" id="IPR015047">
    <property type="entry name" value="SYNJ1/2_RRM"/>
</dbReference>
<gene>
    <name evidence="8" type="ORF">Bpfe_017146</name>
</gene>
<dbReference type="InterPro" id="IPR012677">
    <property type="entry name" value="Nucleotide-bd_a/b_plait_sf"/>
</dbReference>
<evidence type="ECO:0000313" key="9">
    <source>
        <dbReference type="Proteomes" id="UP001233172"/>
    </source>
</evidence>
<feature type="compositionally biased region" description="Polar residues" evidence="6">
    <location>
        <begin position="1223"/>
        <end position="1232"/>
    </location>
</feature>
<dbReference type="Gene3D" id="3.60.10.10">
    <property type="entry name" value="Endonuclease/exonuclease/phosphatase"/>
    <property type="match status" value="1"/>
</dbReference>
<feature type="compositionally biased region" description="Pro residues" evidence="6">
    <location>
        <begin position="1508"/>
        <end position="1540"/>
    </location>
</feature>
<comment type="similarity">
    <text evidence="2">Belongs to the synaptojanin family.</text>
</comment>
<dbReference type="GO" id="GO:0046856">
    <property type="term" value="P:phosphatidylinositol dephosphorylation"/>
    <property type="evidence" value="ECO:0007669"/>
    <property type="project" value="InterPro"/>
</dbReference>
<feature type="region of interest" description="Disordered" evidence="6">
    <location>
        <begin position="1019"/>
        <end position="1171"/>
    </location>
</feature>
<feature type="region of interest" description="Disordered" evidence="6">
    <location>
        <begin position="1223"/>
        <end position="1423"/>
    </location>
</feature>
<feature type="compositionally biased region" description="Polar residues" evidence="6">
    <location>
        <begin position="1459"/>
        <end position="1485"/>
    </location>
</feature>
<protein>
    <recommendedName>
        <fullName evidence="4">phosphoinositide 5-phosphatase</fullName>
        <ecNumber evidence="4">3.1.3.36</ecNumber>
    </recommendedName>
</protein>
<dbReference type="Proteomes" id="UP001233172">
    <property type="component" value="Unassembled WGS sequence"/>
</dbReference>
<dbReference type="GO" id="GO:0004439">
    <property type="term" value="F:phosphatidylinositol-4,5-bisphosphate 5-phosphatase activity"/>
    <property type="evidence" value="ECO:0007669"/>
    <property type="project" value="UniProtKB-EC"/>
</dbReference>
<sequence length="1540" mass="170202">MAMGKGYRVFHKIPPDRETPYSVIMDSKSTEDSLMFESGAVVMLTTDEVEPLRKQYTKIIDAYGCLGVLCMTAGNDKIQYLVMVTSCLSVGKIGESEVFRITGVSFISLRNDPSDEDRIGEIRKLLSSGTFYFTWCATGVPWDLSLCAQRKLQEHDTDNRFFWNRMLHVHFQHYGIDCSKWLIKTMCGGVEIRTIYAGHRQAKACLISRLSCERAGTRFNVRGTNDDGNVANFVETEQVIFLDEEIASFVQTRGSIPLFWEQPGIQVGSHKVHMSRGYEMAAPAFDRHLRTIKLQYGDQVLINLLGNKEGEKMLSQAFMNHHSASSHSQDIPYYHFDYHSEVKGSNLKNLEKLKSRIIKHLHQFEFFCTNGKEVSHHQTGTIRTNCLDCLDRTNATQTMIGMEMLIKQLEALGLSAKPQMVGRFEEVYKQIWVHNGDHISRIYTGTGALGGGRSKYSDASRTASRTIQNNFLDGSKQEAIDILLMGSSLHGTLADRARALLGSRYLHVSERILLSMTRQYKKFSRTETYRVCVGTYNVNGGKHYRSIAYKHQSLADWLLDAHKSHPNVLVDHVDYDRPVDIFAVGFEEIVDLNASNIMSASTTNAREWQKEVIKTISRDHKYVIVTSIQLVGVVLYVFVRPHLAPFIRDVAVEKVKTGLGGAAGNKGGVAVRFLLNSTSLCFVCAHLAAGQSQVNERNADYTEITRKMSFPMEVCRFMDYPKKGRTILSHDCVFWCGDFNYRIDLSNEEVKSLVASQNWGALQGMDQLNIQRSINNCFHGFNEGSLDFAPTYKYDTFSDDYDTSEKGRTPAWTDRVLWKVKTVKNPENEEIDLTLAQVRLLLYTRTELRTSDHRPVVAVFDVDTVFVEEDKKNAVLNKVVEEQGPPDGTVIISTLNGQELMDEVVNAVVEKFNKVGDIVIVRFVGMDMWILYQQGVYALEALQFDQQEFAGVKIRVSLKTTDWKAEIEKELNLCSSNTGALYNQFTNTLLGDDFSVPSMEFDIGEDDDEPEDAEVENALQGLTSTPPSSSSSSSTPTGKRSPAVPQGEIPGGPPTNPPRPVRPAMPSPSPNSSSNSWSSGQMVTQEVVQPLRASPLPEPKQPPARPSAPPAKPPPPQRPPGGPPRPVATQSGSSQPMVSGTYDRQITSQQPKTRQILRPAPIDKSKLKKPANKIAQIGFPTNVTHHGHASSVEEAQALIQKLLVNNSDQDNTCLPAALVPSKSETNLSSGWNQLGAPKSVARSKTSQDIGESAASELAPPQAVPRKQSLDRDAPVEAAGGSAPLAKPRPAPRREVQSMAFTSDASPSETPSSQAKRPGSVIVLPPHPASARPAPPPPARPTSTSNANPVPPVRPTRQLDKVSPTHSSKNSPMHDISDGNTHLLDRDNSLIEGDTSEPDPFDTTYARKVPRPNPVGTDLNDPFDTSRVNRITQANPIDNAFENAFSKIEYDPFDTRHVHSSGQPSMANWATPFSASSPESDFQAPNMSPPPLPSTLTVSFKPQLSIPEGVPPPPPRDIPGVPPPVPNRSTVVPPPVPKRPV</sequence>
<dbReference type="Pfam" id="PF02383">
    <property type="entry name" value="Syja_N"/>
    <property type="match status" value="1"/>
</dbReference>
<dbReference type="EC" id="3.1.3.36" evidence="4"/>
<dbReference type="Pfam" id="PF22669">
    <property type="entry name" value="Exo_endo_phos2"/>
    <property type="match status" value="1"/>
</dbReference>
<evidence type="ECO:0000256" key="4">
    <source>
        <dbReference type="ARBA" id="ARBA00013044"/>
    </source>
</evidence>
<feature type="region of interest" description="Disordered" evidence="6">
    <location>
        <begin position="1455"/>
        <end position="1540"/>
    </location>
</feature>
<dbReference type="PANTHER" id="PTHR11200">
    <property type="entry name" value="INOSITOL 5-PHOSPHATASE"/>
    <property type="match status" value="1"/>
</dbReference>
<dbReference type="PROSITE" id="PS50275">
    <property type="entry name" value="SAC"/>
    <property type="match status" value="1"/>
</dbReference>
<evidence type="ECO:0000256" key="3">
    <source>
        <dbReference type="ARBA" id="ARBA00009678"/>
    </source>
</evidence>
<organism evidence="8 9">
    <name type="scientific">Biomphalaria pfeifferi</name>
    <name type="common">Bloodfluke planorb</name>
    <name type="synonym">Freshwater snail</name>
    <dbReference type="NCBI Taxonomy" id="112525"/>
    <lineage>
        <taxon>Eukaryota</taxon>
        <taxon>Metazoa</taxon>
        <taxon>Spiralia</taxon>
        <taxon>Lophotrochozoa</taxon>
        <taxon>Mollusca</taxon>
        <taxon>Gastropoda</taxon>
        <taxon>Heterobranchia</taxon>
        <taxon>Euthyneura</taxon>
        <taxon>Panpulmonata</taxon>
        <taxon>Hygrophila</taxon>
        <taxon>Lymnaeoidea</taxon>
        <taxon>Planorbidae</taxon>
        <taxon>Biomphalaria</taxon>
    </lineage>
</organism>
<feature type="compositionally biased region" description="Pro residues" evidence="6">
    <location>
        <begin position="1096"/>
        <end position="1126"/>
    </location>
</feature>
<feature type="compositionally biased region" description="Polar residues" evidence="6">
    <location>
        <begin position="1128"/>
        <end position="1153"/>
    </location>
</feature>
<evidence type="ECO:0000256" key="5">
    <source>
        <dbReference type="ARBA" id="ARBA00022801"/>
    </source>
</evidence>
<dbReference type="InterPro" id="IPR046985">
    <property type="entry name" value="IP5"/>
</dbReference>
<feature type="compositionally biased region" description="Polar residues" evidence="6">
    <location>
        <begin position="1298"/>
        <end position="1314"/>
    </location>
</feature>
<feature type="compositionally biased region" description="Low complexity" evidence="6">
    <location>
        <begin position="1023"/>
        <end position="1037"/>
    </location>
</feature>
<dbReference type="SUPFAM" id="SSF56219">
    <property type="entry name" value="DNase I-like"/>
    <property type="match status" value="1"/>
</dbReference>
<comment type="caution">
    <text evidence="8">The sequence shown here is derived from an EMBL/GenBank/DDBJ whole genome shotgun (WGS) entry which is preliminary data.</text>
</comment>
<accession>A0AAD8F7G3</accession>
<dbReference type="GO" id="GO:0098793">
    <property type="term" value="C:presynapse"/>
    <property type="evidence" value="ECO:0007669"/>
    <property type="project" value="GOC"/>
</dbReference>
<reference evidence="8" key="1">
    <citation type="journal article" date="2023" name="PLoS Negl. Trop. Dis.">
        <title>A genome sequence for Biomphalaria pfeifferi, the major vector snail for the human-infecting parasite Schistosoma mansoni.</title>
        <authorList>
            <person name="Bu L."/>
            <person name="Lu L."/>
            <person name="Laidemitt M.R."/>
            <person name="Zhang S.M."/>
            <person name="Mutuku M."/>
            <person name="Mkoji G."/>
            <person name="Steinauer M."/>
            <person name="Loker E.S."/>
        </authorList>
    </citation>
    <scope>NUCLEOTIDE SEQUENCE</scope>
    <source>
        <strain evidence="8">KasaAsao</strain>
    </source>
</reference>
<keyword evidence="9" id="KW-1185">Reference proteome</keyword>
<evidence type="ECO:0000256" key="1">
    <source>
        <dbReference type="ARBA" id="ARBA00001786"/>
    </source>
</evidence>
<dbReference type="InterPro" id="IPR000300">
    <property type="entry name" value="IPPc"/>
</dbReference>
<feature type="compositionally biased region" description="Pro residues" evidence="6">
    <location>
        <begin position="1324"/>
        <end position="1339"/>
    </location>
</feature>
<evidence type="ECO:0000259" key="7">
    <source>
        <dbReference type="PROSITE" id="PS50275"/>
    </source>
</evidence>
<dbReference type="EMBL" id="JASAOG010000086">
    <property type="protein sequence ID" value="KAK0053448.1"/>
    <property type="molecule type" value="Genomic_DNA"/>
</dbReference>
<dbReference type="Gene3D" id="3.30.70.330">
    <property type="match status" value="1"/>
</dbReference>
<evidence type="ECO:0000313" key="8">
    <source>
        <dbReference type="EMBL" id="KAK0053448.1"/>
    </source>
</evidence>
<feature type="compositionally biased region" description="Pro residues" evidence="6">
    <location>
        <begin position="1051"/>
        <end position="1069"/>
    </location>
</feature>
<dbReference type="GO" id="GO:0048488">
    <property type="term" value="P:synaptic vesicle endocytosis"/>
    <property type="evidence" value="ECO:0007669"/>
    <property type="project" value="TreeGrafter"/>
</dbReference>
<feature type="compositionally biased region" description="Low complexity" evidence="6">
    <location>
        <begin position="1070"/>
        <end position="1079"/>
    </location>
</feature>
<dbReference type="SMART" id="SM01165">
    <property type="entry name" value="DUF1866"/>
    <property type="match status" value="1"/>
</dbReference>
<comment type="similarity">
    <text evidence="3">In the central section; belongs to the inositol 1,4,5-trisphosphate 5-phosphatase family.</text>
</comment>